<feature type="transmembrane region" description="Helical" evidence="10">
    <location>
        <begin position="279"/>
        <end position="305"/>
    </location>
</feature>
<evidence type="ECO:0000256" key="7">
    <source>
        <dbReference type="ARBA" id="ARBA00022989"/>
    </source>
</evidence>
<keyword evidence="5 10" id="KW-0812">Transmembrane</keyword>
<accession>A0A2T7NVS5</accession>
<dbReference type="PANTHER" id="PTHR13416:SF2">
    <property type="entry name" value="TRANSMEMBRANE PROTEIN 43"/>
    <property type="match status" value="1"/>
</dbReference>
<dbReference type="EMBL" id="PZQS01000009">
    <property type="protein sequence ID" value="PVD25278.1"/>
    <property type="molecule type" value="Genomic_DNA"/>
</dbReference>
<evidence type="ECO:0000256" key="8">
    <source>
        <dbReference type="ARBA" id="ARBA00023136"/>
    </source>
</evidence>
<dbReference type="PANTHER" id="PTHR13416">
    <property type="match status" value="1"/>
</dbReference>
<sequence length="331" mass="37630">MHVPHQETYTNVKYRQNATFFERVKSSLVAILIGLMLILVASVLLFWNEGRAVQTAQSLDEGMRILVHLDTTDVAFENNNLRLVYLQGQLSSEESLFDPVYQISIRAARFRRIIEMYQWVEHEQKREIKEGDRTREETEYSYSLEWNQEVIKSDSFYSTVGHENPNSMPYRSETQVASVVKVGAFHLSSALVDQISDFRLIPPGTSASPKDPSLMFFNGYYYHGSPQNPKVTIIAKQKGSRLEGYQTEAGDILEILYTELLSPKDIFSKKHADNTLMTWAIRFGGWLLMFVGFGCLTSIITTLVISVPTDTLSQNIIIAASLEQGTDSEIF</sequence>
<comment type="similarity">
    <text evidence="4">Belongs to the TMEM43 family.</text>
</comment>
<keyword evidence="8 10" id="KW-0472">Membrane</keyword>
<evidence type="ECO:0000256" key="1">
    <source>
        <dbReference type="ARBA" id="ARBA00004127"/>
    </source>
</evidence>
<keyword evidence="6" id="KW-0256">Endoplasmic reticulum</keyword>
<evidence type="ECO:0000256" key="2">
    <source>
        <dbReference type="ARBA" id="ARBA00004259"/>
    </source>
</evidence>
<proteinExistence type="inferred from homology"/>
<evidence type="ECO:0000256" key="4">
    <source>
        <dbReference type="ARBA" id="ARBA00006627"/>
    </source>
</evidence>
<dbReference type="GO" id="GO:0071763">
    <property type="term" value="P:nuclear membrane organization"/>
    <property type="evidence" value="ECO:0007669"/>
    <property type="project" value="TreeGrafter"/>
</dbReference>
<evidence type="ECO:0000256" key="5">
    <source>
        <dbReference type="ARBA" id="ARBA00022692"/>
    </source>
</evidence>
<evidence type="ECO:0000256" key="10">
    <source>
        <dbReference type="SAM" id="Phobius"/>
    </source>
</evidence>
<name>A0A2T7NVS5_POMCA</name>
<evidence type="ECO:0000256" key="9">
    <source>
        <dbReference type="ARBA" id="ARBA00023242"/>
    </source>
</evidence>
<dbReference type="GO" id="GO:0005789">
    <property type="term" value="C:endoplasmic reticulum membrane"/>
    <property type="evidence" value="ECO:0007669"/>
    <property type="project" value="UniProtKB-SubCell"/>
</dbReference>
<comment type="subcellular location">
    <subcellularLocation>
        <location evidence="1">Endomembrane system</location>
        <topology evidence="1">Multi-pass membrane protein</topology>
    </subcellularLocation>
    <subcellularLocation>
        <location evidence="3">Endoplasmic reticulum membrane</location>
    </subcellularLocation>
    <subcellularLocation>
        <location evidence="2">Nucleus envelope</location>
    </subcellularLocation>
</comment>
<dbReference type="OrthoDB" id="410725at2759"/>
<gene>
    <name evidence="11" type="ORF">C0Q70_15778</name>
</gene>
<reference evidence="11 12" key="1">
    <citation type="submission" date="2018-04" db="EMBL/GenBank/DDBJ databases">
        <title>The genome of golden apple snail Pomacea canaliculata provides insight into stress tolerance and invasive adaptation.</title>
        <authorList>
            <person name="Liu C."/>
            <person name="Liu B."/>
            <person name="Ren Y."/>
            <person name="Zhang Y."/>
            <person name="Wang H."/>
            <person name="Li S."/>
            <person name="Jiang F."/>
            <person name="Yin L."/>
            <person name="Zhang G."/>
            <person name="Qian W."/>
            <person name="Fan W."/>
        </authorList>
    </citation>
    <scope>NUCLEOTIDE SEQUENCE [LARGE SCALE GENOMIC DNA]</scope>
    <source>
        <strain evidence="11">SZHN2017</strain>
        <tissue evidence="11">Muscle</tissue>
    </source>
</reference>
<keyword evidence="7 10" id="KW-1133">Transmembrane helix</keyword>
<evidence type="ECO:0000256" key="3">
    <source>
        <dbReference type="ARBA" id="ARBA00004586"/>
    </source>
</evidence>
<dbReference type="STRING" id="400727.A0A2T7NVS5"/>
<comment type="caution">
    <text evidence="11">The sequence shown here is derived from an EMBL/GenBank/DDBJ whole genome shotgun (WGS) entry which is preliminary data.</text>
</comment>
<dbReference type="AlphaFoldDB" id="A0A2T7NVS5"/>
<dbReference type="GO" id="GO:0005637">
    <property type="term" value="C:nuclear inner membrane"/>
    <property type="evidence" value="ECO:0007669"/>
    <property type="project" value="TreeGrafter"/>
</dbReference>
<evidence type="ECO:0000256" key="6">
    <source>
        <dbReference type="ARBA" id="ARBA00022824"/>
    </source>
</evidence>
<keyword evidence="12" id="KW-1185">Reference proteome</keyword>
<dbReference type="GO" id="GO:0006629">
    <property type="term" value="P:lipid metabolic process"/>
    <property type="evidence" value="ECO:0007669"/>
    <property type="project" value="TreeGrafter"/>
</dbReference>
<evidence type="ECO:0000313" key="11">
    <source>
        <dbReference type="EMBL" id="PVD25278.1"/>
    </source>
</evidence>
<keyword evidence="9" id="KW-0539">Nucleus</keyword>
<organism evidence="11 12">
    <name type="scientific">Pomacea canaliculata</name>
    <name type="common">Golden apple snail</name>
    <dbReference type="NCBI Taxonomy" id="400727"/>
    <lineage>
        <taxon>Eukaryota</taxon>
        <taxon>Metazoa</taxon>
        <taxon>Spiralia</taxon>
        <taxon>Lophotrochozoa</taxon>
        <taxon>Mollusca</taxon>
        <taxon>Gastropoda</taxon>
        <taxon>Caenogastropoda</taxon>
        <taxon>Architaenioglossa</taxon>
        <taxon>Ampullarioidea</taxon>
        <taxon>Ampullariidae</taxon>
        <taxon>Pomacea</taxon>
    </lineage>
</organism>
<dbReference type="Pfam" id="PF07787">
    <property type="entry name" value="TMEM43"/>
    <property type="match status" value="1"/>
</dbReference>
<feature type="transmembrane region" description="Helical" evidence="10">
    <location>
        <begin position="28"/>
        <end position="47"/>
    </location>
</feature>
<evidence type="ECO:0000313" key="12">
    <source>
        <dbReference type="Proteomes" id="UP000245119"/>
    </source>
</evidence>
<dbReference type="InterPro" id="IPR012430">
    <property type="entry name" value="TMEM43_fam"/>
</dbReference>
<dbReference type="Proteomes" id="UP000245119">
    <property type="component" value="Linkage Group LG9"/>
</dbReference>
<protein>
    <submittedName>
        <fullName evidence="11">Uncharacterized protein</fullName>
    </submittedName>
</protein>